<accession>A0ABN1QXR4</accession>
<evidence type="ECO:0000313" key="3">
    <source>
        <dbReference type="Proteomes" id="UP001500418"/>
    </source>
</evidence>
<keyword evidence="3" id="KW-1185">Reference proteome</keyword>
<comment type="caution">
    <text evidence="2">The sequence shown here is derived from an EMBL/GenBank/DDBJ whole genome shotgun (WGS) entry which is preliminary data.</text>
</comment>
<dbReference type="Proteomes" id="UP001500418">
    <property type="component" value="Unassembled WGS sequence"/>
</dbReference>
<proteinExistence type="predicted"/>
<feature type="compositionally biased region" description="Basic residues" evidence="1">
    <location>
        <begin position="37"/>
        <end position="51"/>
    </location>
</feature>
<protein>
    <submittedName>
        <fullName evidence="2">Uncharacterized protein</fullName>
    </submittedName>
</protein>
<evidence type="ECO:0000256" key="1">
    <source>
        <dbReference type="SAM" id="MobiDB-lite"/>
    </source>
</evidence>
<dbReference type="EMBL" id="BAAAID010000060">
    <property type="protein sequence ID" value="GAA0948784.1"/>
    <property type="molecule type" value="Genomic_DNA"/>
</dbReference>
<evidence type="ECO:0000313" key="2">
    <source>
        <dbReference type="EMBL" id="GAA0948784.1"/>
    </source>
</evidence>
<organism evidence="2 3">
    <name type="scientific">Streptomyces rhizosphaericus</name>
    <dbReference type="NCBI Taxonomy" id="114699"/>
    <lineage>
        <taxon>Bacteria</taxon>
        <taxon>Bacillati</taxon>
        <taxon>Actinomycetota</taxon>
        <taxon>Actinomycetes</taxon>
        <taxon>Kitasatosporales</taxon>
        <taxon>Streptomycetaceae</taxon>
        <taxon>Streptomyces</taxon>
        <taxon>Streptomyces violaceusniger group</taxon>
    </lineage>
</organism>
<sequence length="51" mass="5740">MTEIVLAVGASHSTLMNTHWEETFHKDRAPNGSVTRCARHATNSRRHAPTR</sequence>
<feature type="region of interest" description="Disordered" evidence="1">
    <location>
        <begin position="22"/>
        <end position="51"/>
    </location>
</feature>
<name>A0ABN1QXR4_9ACTN</name>
<reference evidence="2 3" key="1">
    <citation type="journal article" date="2019" name="Int. J. Syst. Evol. Microbiol.">
        <title>The Global Catalogue of Microorganisms (GCM) 10K type strain sequencing project: providing services to taxonomists for standard genome sequencing and annotation.</title>
        <authorList>
            <consortium name="The Broad Institute Genomics Platform"/>
            <consortium name="The Broad Institute Genome Sequencing Center for Infectious Disease"/>
            <person name="Wu L."/>
            <person name="Ma J."/>
        </authorList>
    </citation>
    <scope>NUCLEOTIDE SEQUENCE [LARGE SCALE GENOMIC DNA]</scope>
    <source>
        <strain evidence="2 3">JCM 11444</strain>
    </source>
</reference>
<gene>
    <name evidence="2" type="ORF">GCM10009575_070330</name>
</gene>